<dbReference type="AlphaFoldDB" id="A0A7J6N9N2"/>
<dbReference type="Pfam" id="PF12237">
    <property type="entry name" value="PCIF1_WW"/>
    <property type="match status" value="1"/>
</dbReference>
<dbReference type="PROSITE" id="PS51747">
    <property type="entry name" value="CYT_DCMP_DEAMINASES_2"/>
    <property type="match status" value="1"/>
</dbReference>
<dbReference type="Pfam" id="PF00383">
    <property type="entry name" value="dCMP_cyt_deam_1"/>
    <property type="match status" value="1"/>
</dbReference>
<dbReference type="InterPro" id="IPR022035">
    <property type="entry name" value="PCIF1_WW"/>
</dbReference>
<keyword evidence="2" id="KW-0378">Hydrolase</keyword>
<dbReference type="PANTHER" id="PTHR11086">
    <property type="entry name" value="DEOXYCYTIDYLATE DEAMINASE-RELATED"/>
    <property type="match status" value="1"/>
</dbReference>
<proteinExistence type="predicted"/>
<evidence type="ECO:0000256" key="3">
    <source>
        <dbReference type="ARBA" id="ARBA00038938"/>
    </source>
</evidence>
<dbReference type="Gene3D" id="3.40.140.10">
    <property type="entry name" value="Cytidine Deaminase, domain 2"/>
    <property type="match status" value="1"/>
</dbReference>
<evidence type="ECO:0000256" key="2">
    <source>
        <dbReference type="ARBA" id="ARBA00022801"/>
    </source>
</evidence>
<protein>
    <recommendedName>
        <fullName evidence="4">dCMP deaminase</fullName>
        <ecNumber evidence="3">3.5.4.12</ecNumber>
    </recommendedName>
    <alternativeName>
        <fullName evidence="4">dCMP deaminase</fullName>
    </alternativeName>
</protein>
<dbReference type="InterPro" id="IPR002125">
    <property type="entry name" value="CMP_dCMP_dom"/>
</dbReference>
<evidence type="ECO:0000313" key="7">
    <source>
        <dbReference type="Proteomes" id="UP000541610"/>
    </source>
</evidence>
<name>A0A7J6N9N2_PEROL</name>
<gene>
    <name evidence="6" type="ORF">FOZ60_013229</name>
</gene>
<dbReference type="EMBL" id="JABANP010000592">
    <property type="protein sequence ID" value="KAF4680608.1"/>
    <property type="molecule type" value="Genomic_DNA"/>
</dbReference>
<evidence type="ECO:0000313" key="6">
    <source>
        <dbReference type="EMBL" id="KAF4680608.1"/>
    </source>
</evidence>
<dbReference type="EC" id="3.5.4.12" evidence="3"/>
<comment type="caution">
    <text evidence="6">The sequence shown here is derived from an EMBL/GenBank/DDBJ whole genome shotgun (WGS) entry which is preliminary data.</text>
</comment>
<dbReference type="GO" id="GO:0005737">
    <property type="term" value="C:cytoplasm"/>
    <property type="evidence" value="ECO:0007669"/>
    <property type="project" value="TreeGrafter"/>
</dbReference>
<dbReference type="SUPFAM" id="SSF53927">
    <property type="entry name" value="Cytidine deaminase-like"/>
    <property type="match status" value="1"/>
</dbReference>
<accession>A0A7J6N9N2</accession>
<dbReference type="InterPro" id="IPR015517">
    <property type="entry name" value="dCMP_deaminase-rel"/>
</dbReference>
<dbReference type="InterPro" id="IPR016193">
    <property type="entry name" value="Cytidine_deaminase-like"/>
</dbReference>
<evidence type="ECO:0000256" key="1">
    <source>
        <dbReference type="ARBA" id="ARBA00022727"/>
    </source>
</evidence>
<dbReference type="PANTHER" id="PTHR11086:SF18">
    <property type="entry name" value="DEOXYCYTIDYLATE DEAMINASE"/>
    <property type="match status" value="1"/>
</dbReference>
<reference evidence="6 7" key="1">
    <citation type="submission" date="2020-04" db="EMBL/GenBank/DDBJ databases">
        <title>Perkinsus olseni comparative genomics.</title>
        <authorList>
            <person name="Bogema D.R."/>
        </authorList>
    </citation>
    <scope>NUCLEOTIDE SEQUENCE [LARGE SCALE GENOMIC DNA]</scope>
    <source>
        <strain evidence="6">00978-12</strain>
    </source>
</reference>
<sequence length="540" mass="61343">MTDFESAENLASDLDGCMRQYAAVTLTLLSARERIVKDLRFSKGCPNFVRRRKFYRKYEFHNCYGRFYIAVINGRIPFKKVLEKLQSEVREKHLECSTLDACAGASDLQDFAEKCGILPVTEETVDVDAVVGRIKEEPVGDPTNIKFVHDSDPEYLSLEMTKERYQEMITSAETFLKTRLNVEDCDIFPRATKLFKLCVVCYIMASSPLYWGFGPKVYQFVESQLNAQLEGYASPFNHTLNRYCSPFSLDMVFGSLGTVYGAPVIEEVTKILNTLEADQPLTLVLNPPYLESELMNCAHRVAELVDLDARIRVLCIVPQWDDAPGIKALRGRDEAGKLKGVLAEDRLLGKYEHYYWDYQKWRPINAKFGSRLLLYSKDGHLRDDERERIEELVALMKKTPEEEASANERPLKSVRLTPRATLLCSAMSESPIMKVPKDDPGPREDNLGWAEYFMALAHVTAMRSKDPSTQVGAVIVNPDNKVVGIGYNGFPSMGEIDNDALLNWGKKGDKPIDSKYWFVCHAEMNAIMNKNQHDIRDCAI</sequence>
<organism evidence="6 7">
    <name type="scientific">Perkinsus olseni</name>
    <name type="common">Perkinsus atlanticus</name>
    <dbReference type="NCBI Taxonomy" id="32597"/>
    <lineage>
        <taxon>Eukaryota</taxon>
        <taxon>Sar</taxon>
        <taxon>Alveolata</taxon>
        <taxon>Perkinsozoa</taxon>
        <taxon>Perkinsea</taxon>
        <taxon>Perkinsida</taxon>
        <taxon>Perkinsidae</taxon>
        <taxon>Perkinsus</taxon>
    </lineage>
</organism>
<dbReference type="Proteomes" id="UP000541610">
    <property type="component" value="Unassembled WGS sequence"/>
</dbReference>
<evidence type="ECO:0000256" key="4">
    <source>
        <dbReference type="ARBA" id="ARBA00041763"/>
    </source>
</evidence>
<dbReference type="GO" id="GO:0004132">
    <property type="term" value="F:dCMP deaminase activity"/>
    <property type="evidence" value="ECO:0007669"/>
    <property type="project" value="TreeGrafter"/>
</dbReference>
<keyword evidence="1" id="KW-0545">Nucleotide biosynthesis</keyword>
<evidence type="ECO:0000259" key="5">
    <source>
        <dbReference type="PROSITE" id="PS51747"/>
    </source>
</evidence>
<feature type="domain" description="CMP/dCMP-type deaminase" evidence="5">
    <location>
        <begin position="448"/>
        <end position="540"/>
    </location>
</feature>
<dbReference type="OrthoDB" id="449354at2759"/>